<dbReference type="STRING" id="1962155.B1813_22340"/>
<gene>
    <name evidence="1" type="ORF">B1813_22340</name>
</gene>
<accession>A0A1V8ZXW6</accession>
<organism evidence="1 2">
    <name type="scientific">Saccharomonospora piscinae</name>
    <dbReference type="NCBI Taxonomy" id="687388"/>
    <lineage>
        <taxon>Bacteria</taxon>
        <taxon>Bacillati</taxon>
        <taxon>Actinomycetota</taxon>
        <taxon>Actinomycetes</taxon>
        <taxon>Pseudonocardiales</taxon>
        <taxon>Pseudonocardiaceae</taxon>
        <taxon>Saccharomonospora</taxon>
    </lineage>
</organism>
<protein>
    <submittedName>
        <fullName evidence="1">Uncharacterized protein</fullName>
    </submittedName>
</protein>
<evidence type="ECO:0000313" key="2">
    <source>
        <dbReference type="Proteomes" id="UP000192591"/>
    </source>
</evidence>
<dbReference type="AlphaFoldDB" id="A0A1V8ZXW6"/>
<proteinExistence type="predicted"/>
<evidence type="ECO:0000313" key="1">
    <source>
        <dbReference type="EMBL" id="OQO89650.1"/>
    </source>
</evidence>
<sequence length="113" mass="11793">MLDEAVEATTHPLIERHDAGDPNATTTLRYLGVFLMDVGCGVVARAGMELTGLDVAVIVAQERAHASAEVENTLISDLRACAEKLGAACVELHNVAHALAQDATTGTGEGRAR</sequence>
<name>A0A1V8ZXW6_SACPI</name>
<comment type="caution">
    <text evidence="1">The sequence shown here is derived from an EMBL/GenBank/DDBJ whole genome shotgun (WGS) entry which is preliminary data.</text>
</comment>
<reference evidence="1 2" key="1">
    <citation type="submission" date="2017-02" db="EMBL/GenBank/DDBJ databases">
        <title>Draft genome of Saccharomonospora sp. 154.</title>
        <authorList>
            <person name="Alonso-Carmona G.S."/>
            <person name="De La Haba R."/>
            <person name="Vera-Gargallo B."/>
            <person name="Sandoval-Trujillo A.H."/>
            <person name="Ramirez-Duran N."/>
            <person name="Ventosa A."/>
        </authorList>
    </citation>
    <scope>NUCLEOTIDE SEQUENCE [LARGE SCALE GENOMIC DNA]</scope>
    <source>
        <strain evidence="1 2">LRS4.154</strain>
    </source>
</reference>
<dbReference type="Proteomes" id="UP000192591">
    <property type="component" value="Unassembled WGS sequence"/>
</dbReference>
<dbReference type="EMBL" id="MWIH01000009">
    <property type="protein sequence ID" value="OQO89650.1"/>
    <property type="molecule type" value="Genomic_DNA"/>
</dbReference>
<keyword evidence="2" id="KW-1185">Reference proteome</keyword>